<dbReference type="RefSeq" id="XP_041159826.1">
    <property type="nucleotide sequence ID" value="XM_041306687.1"/>
</dbReference>
<protein>
    <submittedName>
        <fullName evidence="1">Uncharacterized protein</fullName>
    </submittedName>
</protein>
<proteinExistence type="predicted"/>
<organism evidence="1 2">
    <name type="scientific">Suillus plorans</name>
    <dbReference type="NCBI Taxonomy" id="116603"/>
    <lineage>
        <taxon>Eukaryota</taxon>
        <taxon>Fungi</taxon>
        <taxon>Dikarya</taxon>
        <taxon>Basidiomycota</taxon>
        <taxon>Agaricomycotina</taxon>
        <taxon>Agaricomycetes</taxon>
        <taxon>Agaricomycetidae</taxon>
        <taxon>Boletales</taxon>
        <taxon>Suillineae</taxon>
        <taxon>Suillaceae</taxon>
        <taxon>Suillus</taxon>
    </lineage>
</organism>
<dbReference type="EMBL" id="JABBWE010000031">
    <property type="protein sequence ID" value="KAG1793370.1"/>
    <property type="molecule type" value="Genomic_DNA"/>
</dbReference>
<evidence type="ECO:0000313" key="1">
    <source>
        <dbReference type="EMBL" id="KAG1793370.1"/>
    </source>
</evidence>
<sequence>MTYSMVTWMKHVASRAVLQPHFTELEAVQWEDTTIFELIREDPGILGPKAWYQDHCQVHWTPPPDHELCRAFIQFCLMKMCHHQASMKVLLAGVAEGLVLPGLLLITRDQIFEDTTLMESDDIILSQPSSGAEALCLGWKSALVNFFAQGTPELELPAVTALRELRVWSHKITRANRSGMEQAILASSSGLGHELLRIAHPQVDLEKKTPYMSLSFQRYRWKESLLSCLVGFVDLVVPPAIGISQVTKRNALEFLQLLSLHRMCPFRSNYASVFAFSSEKCFLVEAVRWMLPTMASKVSPESGAWISQASLSHLFRHICGFTPKELEALGLDEELLLVLILSARLRLLRRKVSKDFHTRFRHEVHPSTGVCRLCYSEPEDSKCIRYWTVQSTPHTEIHGKVVTPYPANDPDRLTPTLGLEKNADYVHLADLKLRKIASRPLVLARCQRDVTLLIEAGSPKKVLAGVSFNTFSAQDLQEMRCDASASKEIRALKRGYQFQRFRWGQMHPIGSRKPCGGRPGDTYTGYAGMEVTDTEHIRLLFSHAADVERMVAAVAPLHPDATRELRDLSAEVNSLGGIGATAYYCWNFVALQHVDHDATWTISLQTCKEARQDEFNFVLMDLGCYVETRENSLWWFHGSQTHGTVVPRLSSMSSNKNLSQGIGVTLPLASLQGARNQNQARAAFVPLAQRWNMN</sequence>
<dbReference type="AlphaFoldDB" id="A0A9P7AR28"/>
<keyword evidence="2" id="KW-1185">Reference proteome</keyword>
<name>A0A9P7AR28_9AGAM</name>
<dbReference type="Proteomes" id="UP000719766">
    <property type="component" value="Unassembled WGS sequence"/>
</dbReference>
<dbReference type="OrthoDB" id="2634618at2759"/>
<evidence type="ECO:0000313" key="2">
    <source>
        <dbReference type="Proteomes" id="UP000719766"/>
    </source>
</evidence>
<accession>A0A9P7AR28</accession>
<gene>
    <name evidence="1" type="ORF">HD556DRAFT_1443808</name>
</gene>
<dbReference type="GeneID" id="64600451"/>
<comment type="caution">
    <text evidence="1">The sequence shown here is derived from an EMBL/GenBank/DDBJ whole genome shotgun (WGS) entry which is preliminary data.</text>
</comment>
<reference evidence="1" key="1">
    <citation type="journal article" date="2020" name="New Phytol.">
        <title>Comparative genomics reveals dynamic genome evolution in host specialist ectomycorrhizal fungi.</title>
        <authorList>
            <person name="Lofgren L.A."/>
            <person name="Nguyen N.H."/>
            <person name="Vilgalys R."/>
            <person name="Ruytinx J."/>
            <person name="Liao H.L."/>
            <person name="Branco S."/>
            <person name="Kuo A."/>
            <person name="LaButti K."/>
            <person name="Lipzen A."/>
            <person name="Andreopoulos W."/>
            <person name="Pangilinan J."/>
            <person name="Riley R."/>
            <person name="Hundley H."/>
            <person name="Na H."/>
            <person name="Barry K."/>
            <person name="Grigoriev I.V."/>
            <person name="Stajich J.E."/>
            <person name="Kennedy P.G."/>
        </authorList>
    </citation>
    <scope>NUCLEOTIDE SEQUENCE</scope>
    <source>
        <strain evidence="1">S12</strain>
    </source>
</reference>